<reference evidence="2" key="2">
    <citation type="submission" date="2021-04" db="EMBL/GenBank/DDBJ databases">
        <authorList>
            <person name="Gilroy R."/>
        </authorList>
    </citation>
    <scope>NUCLEOTIDE SEQUENCE</scope>
    <source>
        <strain evidence="2">B5_2728</strain>
    </source>
</reference>
<feature type="transmembrane region" description="Helical" evidence="1">
    <location>
        <begin position="52"/>
        <end position="77"/>
    </location>
</feature>
<dbReference type="EMBL" id="JAHLFP010000013">
    <property type="protein sequence ID" value="MBU3805654.1"/>
    <property type="molecule type" value="Genomic_DNA"/>
</dbReference>
<gene>
    <name evidence="2" type="ORF">H9882_01950</name>
</gene>
<name>A0A948T234_9FIRM</name>
<dbReference type="Pfam" id="PF12730">
    <property type="entry name" value="ABC2_membrane_4"/>
    <property type="match status" value="1"/>
</dbReference>
<reference evidence="2" key="1">
    <citation type="journal article" date="2021" name="PeerJ">
        <title>Extensive microbial diversity within the chicken gut microbiome revealed by metagenomics and culture.</title>
        <authorList>
            <person name="Gilroy R."/>
            <person name="Ravi A."/>
            <person name="Getino M."/>
            <person name="Pursley I."/>
            <person name="Horton D.L."/>
            <person name="Alikhan N.F."/>
            <person name="Baker D."/>
            <person name="Gharbi K."/>
            <person name="Hall N."/>
            <person name="Watson M."/>
            <person name="Adriaenssens E.M."/>
            <person name="Foster-Nyarko E."/>
            <person name="Jarju S."/>
            <person name="Secka A."/>
            <person name="Antonio M."/>
            <person name="Oren A."/>
            <person name="Chaudhuri R.R."/>
            <person name="La Ragione R."/>
            <person name="Hildebrand F."/>
            <person name="Pallen M.J."/>
        </authorList>
    </citation>
    <scope>NUCLEOTIDE SEQUENCE</scope>
    <source>
        <strain evidence="2">B5_2728</strain>
    </source>
</reference>
<feature type="transmembrane region" description="Helical" evidence="1">
    <location>
        <begin position="173"/>
        <end position="192"/>
    </location>
</feature>
<dbReference type="AlphaFoldDB" id="A0A948T234"/>
<keyword evidence="1" id="KW-0812">Transmembrane</keyword>
<feature type="transmembrane region" description="Helical" evidence="1">
    <location>
        <begin position="145"/>
        <end position="166"/>
    </location>
</feature>
<feature type="transmembrane region" description="Helical" evidence="1">
    <location>
        <begin position="20"/>
        <end position="40"/>
    </location>
</feature>
<keyword evidence="1" id="KW-0472">Membrane</keyword>
<comment type="caution">
    <text evidence="2">The sequence shown here is derived from an EMBL/GenBank/DDBJ whole genome shotgun (WGS) entry which is preliminary data.</text>
</comment>
<sequence length="311" mass="34105">MMNYIKSELYRMFHSRMIYVTALGFAGAPLLLNGLLYATFRTMPDNAYSYTSFSYSFLISLPMFFCVAAFIVVLSLYEGDKKTGNMKNVVASGISRVKIFAGQIVVSLVACYSILIATLAVYILSARLLLVDAGPATWMDLVKEALVMSPIAISALILAVVVTMVFEKTFVAVMVWSGILYFIPTVFFYVGIRYPVIWKISEWMPDNFLSYIEVNTSVCNPMWDTPEGLTKCMVAGAVGIVVFGLAGLCLVRKRKYKNKGLYENIDLLSVWRDWDGISAVAGGSTCAGGCGGAVLDAETLFATHSRPTVGN</sequence>
<organism evidence="2 3">
    <name type="scientific">Candidatus Allofournierella pullistercoris</name>
    <dbReference type="NCBI Taxonomy" id="2838597"/>
    <lineage>
        <taxon>Bacteria</taxon>
        <taxon>Bacillati</taxon>
        <taxon>Bacillota</taxon>
        <taxon>Clostridia</taxon>
        <taxon>Eubacteriales</taxon>
        <taxon>Oscillospiraceae</taxon>
        <taxon>Allofournierella</taxon>
    </lineage>
</organism>
<evidence type="ECO:0000256" key="1">
    <source>
        <dbReference type="SAM" id="Phobius"/>
    </source>
</evidence>
<evidence type="ECO:0000313" key="3">
    <source>
        <dbReference type="Proteomes" id="UP000713596"/>
    </source>
</evidence>
<evidence type="ECO:0000313" key="2">
    <source>
        <dbReference type="EMBL" id="MBU3805654.1"/>
    </source>
</evidence>
<proteinExistence type="predicted"/>
<dbReference type="Proteomes" id="UP000713596">
    <property type="component" value="Unassembled WGS sequence"/>
</dbReference>
<protein>
    <submittedName>
        <fullName evidence="2">ABC transporter permease</fullName>
    </submittedName>
</protein>
<feature type="transmembrane region" description="Helical" evidence="1">
    <location>
        <begin position="233"/>
        <end position="251"/>
    </location>
</feature>
<accession>A0A948T234</accession>
<feature type="transmembrane region" description="Helical" evidence="1">
    <location>
        <begin position="104"/>
        <end position="125"/>
    </location>
</feature>
<keyword evidence="1" id="KW-1133">Transmembrane helix</keyword>